<feature type="compositionally biased region" description="Polar residues" evidence="1">
    <location>
        <begin position="24"/>
        <end position="39"/>
    </location>
</feature>
<organism evidence="2 3">
    <name type="scientific">Funneliformis mosseae</name>
    <name type="common">Endomycorrhizal fungus</name>
    <name type="synonym">Glomus mosseae</name>
    <dbReference type="NCBI Taxonomy" id="27381"/>
    <lineage>
        <taxon>Eukaryota</taxon>
        <taxon>Fungi</taxon>
        <taxon>Fungi incertae sedis</taxon>
        <taxon>Mucoromycota</taxon>
        <taxon>Glomeromycotina</taxon>
        <taxon>Glomeromycetes</taxon>
        <taxon>Glomerales</taxon>
        <taxon>Glomeraceae</taxon>
        <taxon>Funneliformis</taxon>
    </lineage>
</organism>
<reference evidence="2" key="1">
    <citation type="submission" date="2021-06" db="EMBL/GenBank/DDBJ databases">
        <authorList>
            <person name="Kallberg Y."/>
            <person name="Tangrot J."/>
            <person name="Rosling A."/>
        </authorList>
    </citation>
    <scope>NUCLEOTIDE SEQUENCE</scope>
    <source>
        <strain evidence="2">87-6 pot B 2015</strain>
    </source>
</reference>
<sequence>MGSGNDLGMDRKNGGEELEDPNYLQRNSTTIQTPMSNNGTDIKCDYIINHNYTGRAVHHIFEELSKEDNKEEKNEGKNVEKNEGKNEETKGKKKRKKQKKRAKTEEIHMSTPGSAIKLDEHSEASPQQTSHSRERVVEDQSQKNNSLFRRYIPRTTRQSSPGQDSTEKRLASFPERSERELYGNDSLDSPSKAGAQYSNQYTRTINVRTKQMSELSKLPDYICEHLDKNNRFGFHQITNDDSLDFVDEVRTFAYPAHF</sequence>
<evidence type="ECO:0000313" key="3">
    <source>
        <dbReference type="Proteomes" id="UP000789375"/>
    </source>
</evidence>
<dbReference type="AlphaFoldDB" id="A0A9N8V9P3"/>
<evidence type="ECO:0000313" key="2">
    <source>
        <dbReference type="EMBL" id="CAG8442409.1"/>
    </source>
</evidence>
<gene>
    <name evidence="2" type="ORF">FMOSSE_LOCUS917</name>
</gene>
<feature type="compositionally biased region" description="Basic and acidic residues" evidence="1">
    <location>
        <begin position="131"/>
        <end position="141"/>
    </location>
</feature>
<dbReference type="EMBL" id="CAJVPP010000097">
    <property type="protein sequence ID" value="CAG8442409.1"/>
    <property type="molecule type" value="Genomic_DNA"/>
</dbReference>
<feature type="compositionally biased region" description="Basic and acidic residues" evidence="1">
    <location>
        <begin position="65"/>
        <end position="90"/>
    </location>
</feature>
<feature type="region of interest" description="Disordered" evidence="1">
    <location>
        <begin position="1"/>
        <end position="39"/>
    </location>
</feature>
<keyword evidence="3" id="KW-1185">Reference proteome</keyword>
<accession>A0A9N8V9P3</accession>
<feature type="compositionally biased region" description="Polar residues" evidence="1">
    <location>
        <begin position="155"/>
        <end position="164"/>
    </location>
</feature>
<name>A0A9N8V9P3_FUNMO</name>
<dbReference type="Proteomes" id="UP000789375">
    <property type="component" value="Unassembled WGS sequence"/>
</dbReference>
<feature type="compositionally biased region" description="Basic and acidic residues" evidence="1">
    <location>
        <begin position="165"/>
        <end position="182"/>
    </location>
</feature>
<feature type="region of interest" description="Disordered" evidence="1">
    <location>
        <begin position="65"/>
        <end position="199"/>
    </location>
</feature>
<protein>
    <submittedName>
        <fullName evidence="2">9316_t:CDS:1</fullName>
    </submittedName>
</protein>
<evidence type="ECO:0000256" key="1">
    <source>
        <dbReference type="SAM" id="MobiDB-lite"/>
    </source>
</evidence>
<proteinExistence type="predicted"/>
<comment type="caution">
    <text evidence="2">The sequence shown here is derived from an EMBL/GenBank/DDBJ whole genome shotgun (WGS) entry which is preliminary data.</text>
</comment>
<feature type="compositionally biased region" description="Basic residues" evidence="1">
    <location>
        <begin position="91"/>
        <end position="102"/>
    </location>
</feature>